<comment type="caution">
    <text evidence="12">The sequence shown here is derived from an EMBL/GenBank/DDBJ whole genome shotgun (WGS) entry which is preliminary data.</text>
</comment>
<dbReference type="GO" id="GO:0005829">
    <property type="term" value="C:cytosol"/>
    <property type="evidence" value="ECO:0007669"/>
    <property type="project" value="TreeGrafter"/>
</dbReference>
<evidence type="ECO:0000256" key="2">
    <source>
        <dbReference type="ARBA" id="ARBA00022490"/>
    </source>
</evidence>
<evidence type="ECO:0000313" key="13">
    <source>
        <dbReference type="Proteomes" id="UP000703661"/>
    </source>
</evidence>
<comment type="function">
    <text evidence="8 10">Cotranslationally removes the N-terminal methionine from nascent proteins. The N-terminal methionine is often cleaved when the second residue in the primary sequence is small and uncharged (Met-Ala-, Cys, Gly, Pro, Ser, Thr, or Val).</text>
</comment>
<gene>
    <name evidence="12" type="primary">METAP1_2</name>
    <name evidence="12" type="ORF">BGZ80_006344</name>
</gene>
<dbReference type="Proteomes" id="UP000703661">
    <property type="component" value="Unassembled WGS sequence"/>
</dbReference>
<dbReference type="PRINTS" id="PR00599">
    <property type="entry name" value="MAPEPTIDASE"/>
</dbReference>
<feature type="binding site" evidence="8">
    <location>
        <position position="290"/>
    </location>
    <ligand>
        <name>a protein</name>
        <dbReference type="ChEBI" id="CHEBI:16541"/>
    </ligand>
    <ligandPart>
        <name>N-terminal L-methionine residue</name>
        <dbReference type="ChEBI" id="CHEBI:64731"/>
    </ligandPart>
</feature>
<organism evidence="12 13">
    <name type="scientific">Entomortierella chlamydospora</name>
    <dbReference type="NCBI Taxonomy" id="101097"/>
    <lineage>
        <taxon>Eukaryota</taxon>
        <taxon>Fungi</taxon>
        <taxon>Fungi incertae sedis</taxon>
        <taxon>Mucoromycota</taxon>
        <taxon>Mortierellomycotina</taxon>
        <taxon>Mortierellomycetes</taxon>
        <taxon>Mortierellales</taxon>
        <taxon>Mortierellaceae</taxon>
        <taxon>Entomortierella</taxon>
    </lineage>
</organism>
<keyword evidence="7" id="KW-0862">Zinc</keyword>
<evidence type="ECO:0000256" key="9">
    <source>
        <dbReference type="PROSITE-ProRule" id="PRU01357"/>
    </source>
</evidence>
<feature type="binding site" evidence="8">
    <location>
        <position position="316"/>
    </location>
    <ligand>
        <name>Zn(2+)</name>
        <dbReference type="ChEBI" id="CHEBI:29105"/>
        <label>4</label>
        <note>catalytic</note>
    </ligand>
</feature>
<evidence type="ECO:0000256" key="6">
    <source>
        <dbReference type="ARBA" id="ARBA00022801"/>
    </source>
</evidence>
<comment type="catalytic activity">
    <reaction evidence="8 10">
        <text>Release of N-terminal amino acids, preferentially methionine, from peptides and arylamides.</text>
        <dbReference type="EC" id="3.4.11.18"/>
    </reaction>
</comment>
<dbReference type="EC" id="3.4.11.18" evidence="10"/>
<feature type="binding site" evidence="8">
    <location>
        <position position="347"/>
    </location>
    <ligand>
        <name>Zn(2+)</name>
        <dbReference type="ChEBI" id="CHEBI:29105"/>
        <label>4</label>
        <note>catalytic</note>
    </ligand>
</feature>
<dbReference type="GO" id="GO:0008270">
    <property type="term" value="F:zinc ion binding"/>
    <property type="evidence" value="ECO:0007669"/>
    <property type="project" value="UniProtKB-KW"/>
</dbReference>
<comment type="similarity">
    <text evidence="8 9">Belongs to the peptidase M24A family. Methionine aminopeptidase type 1 subfamily.</text>
</comment>
<evidence type="ECO:0000256" key="4">
    <source>
        <dbReference type="ARBA" id="ARBA00022723"/>
    </source>
</evidence>
<protein>
    <recommendedName>
        <fullName evidence="10">Methionine aminopeptidase</fullName>
        <ecNumber evidence="10">3.4.11.18</ecNumber>
    </recommendedName>
</protein>
<reference evidence="12" key="1">
    <citation type="journal article" date="2020" name="Fungal Divers.">
        <title>Resolving the Mortierellaceae phylogeny through synthesis of multi-gene phylogenetics and phylogenomics.</title>
        <authorList>
            <person name="Vandepol N."/>
            <person name="Liber J."/>
            <person name="Desiro A."/>
            <person name="Na H."/>
            <person name="Kennedy M."/>
            <person name="Barry K."/>
            <person name="Grigoriev I.V."/>
            <person name="Miller A.N."/>
            <person name="O'Donnell K."/>
            <person name="Stajich J.E."/>
            <person name="Bonito G."/>
        </authorList>
    </citation>
    <scope>NUCLEOTIDE SEQUENCE</scope>
    <source>
        <strain evidence="12">NRRL 2769</strain>
    </source>
</reference>
<dbReference type="PANTHER" id="PTHR43330:SF7">
    <property type="entry name" value="METHIONINE AMINOPEPTIDASE 1"/>
    <property type="match status" value="1"/>
</dbReference>
<feature type="binding site" evidence="8">
    <location>
        <position position="283"/>
    </location>
    <ligand>
        <name>Zn(2+)</name>
        <dbReference type="ChEBI" id="CHEBI:29105"/>
        <label>4</label>
        <note>catalytic</note>
    </ligand>
</feature>
<comment type="cofactor">
    <cofactor evidence="10">
        <name>Co(2+)</name>
        <dbReference type="ChEBI" id="CHEBI:48828"/>
    </cofactor>
    <cofactor evidence="10">
        <name>Zn(2+)</name>
        <dbReference type="ChEBI" id="CHEBI:29105"/>
    </cofactor>
    <cofactor evidence="10">
        <name>Mn(2+)</name>
        <dbReference type="ChEBI" id="CHEBI:29035"/>
    </cofactor>
    <cofactor evidence="10">
        <name>Fe(2+)</name>
        <dbReference type="ChEBI" id="CHEBI:29033"/>
    </cofactor>
    <text evidence="10">Binds 2 divalent metal cations per subunit. Has a high-affinity and a low affinity metal-binding site. The true nature of the physiological cofactor is under debate. The enzyme is active with cobalt, zinc, manganese or divalent iron ions.</text>
</comment>
<dbReference type="CDD" id="cd01086">
    <property type="entry name" value="MetAP1"/>
    <property type="match status" value="1"/>
</dbReference>
<proteinExistence type="inferred from homology"/>
<keyword evidence="5 9" id="KW-0863">Zinc-finger</keyword>
<comment type="subunit">
    <text evidence="8">Associates with the 60S ribosomal subunit of the 80S translational complex.</text>
</comment>
<evidence type="ECO:0000256" key="5">
    <source>
        <dbReference type="ARBA" id="ARBA00022771"/>
    </source>
</evidence>
<keyword evidence="3 8" id="KW-0645">Protease</keyword>
<evidence type="ECO:0000256" key="7">
    <source>
        <dbReference type="ARBA" id="ARBA00022833"/>
    </source>
</evidence>
<dbReference type="InterPro" id="IPR031615">
    <property type="entry name" value="Zfn-C6H2"/>
</dbReference>
<feature type="binding site" evidence="8">
    <location>
        <position position="347"/>
    </location>
    <ligand>
        <name>Zn(2+)</name>
        <dbReference type="ChEBI" id="CHEBI:29105"/>
        <label>3</label>
    </ligand>
</feature>
<evidence type="ECO:0000256" key="3">
    <source>
        <dbReference type="ARBA" id="ARBA00022670"/>
    </source>
</evidence>
<dbReference type="EMBL" id="JAAAID010003128">
    <property type="protein sequence ID" value="KAG0000542.1"/>
    <property type="molecule type" value="Genomic_DNA"/>
</dbReference>
<sequence>MASEQLCQGLNCGKPATLQCPSCLKLGIPNSYFCSQSCFRENWATHKAVHKIASLANGPPAEEGGSDPWPGFKYSGSIRPHYPLSPRRSVPDSIVKPDYAETGIPLSEVNVKRSAMIETLSPEDIDKMRHVCQLAREVLDIGLAAIRVGVTTDEIDRVVHEACIERGAYPSSLNYNGFKKSCCTSVNEVICHGVPDQRPLRDGDIVNLDVGLYKDGFHADLDDTVAIGNVDDAGLKLIKTTRECLDKAIASVKPGALYRDIGNIIEKHATSQGFSVVRSFLAHGVHRHYHCLPYFPHYGRSKAIGVMKEGHVFTIETMINEGTWKDEMWPDNWTAVTQDGKRSAQFEETLVVTKTGVEVLTARKIRSG</sequence>
<dbReference type="HAMAP" id="MF_01974">
    <property type="entry name" value="MetAP_1"/>
    <property type="match status" value="1"/>
</dbReference>
<keyword evidence="1 8" id="KW-0031">Aminopeptidase</keyword>
<feature type="binding site" evidence="8">
    <location>
        <position position="192"/>
    </location>
    <ligand>
        <name>a protein</name>
        <dbReference type="ChEBI" id="CHEBI:16541"/>
    </ligand>
    <ligandPart>
        <name>N-terminal L-methionine residue</name>
        <dbReference type="ChEBI" id="CHEBI:64731"/>
    </ligandPart>
</feature>
<feature type="binding site" evidence="8">
    <location>
        <position position="209"/>
    </location>
    <ligand>
        <name>Zn(2+)</name>
        <dbReference type="ChEBI" id="CHEBI:29105"/>
        <label>3</label>
    </ligand>
</feature>
<accession>A0A9P6MHM9</accession>
<evidence type="ECO:0000256" key="8">
    <source>
        <dbReference type="HAMAP-Rule" id="MF_03174"/>
    </source>
</evidence>
<feature type="binding site" evidence="8">
    <location>
        <position position="220"/>
    </location>
    <ligand>
        <name>Zn(2+)</name>
        <dbReference type="ChEBI" id="CHEBI:29105"/>
        <label>4</label>
        <note>catalytic</note>
    </ligand>
</feature>
<dbReference type="Gene3D" id="3.90.230.10">
    <property type="entry name" value="Creatinase/methionine aminopeptidase superfamily"/>
    <property type="match status" value="1"/>
</dbReference>
<feature type="domain" description="C6H2-type" evidence="11">
    <location>
        <begin position="4"/>
        <end position="57"/>
    </location>
</feature>
<dbReference type="PANTHER" id="PTHR43330">
    <property type="entry name" value="METHIONINE AMINOPEPTIDASE"/>
    <property type="match status" value="1"/>
</dbReference>
<keyword evidence="4 8" id="KW-0479">Metal-binding</keyword>
<dbReference type="GO" id="GO:0004239">
    <property type="term" value="F:initiator methionyl aminopeptidase activity"/>
    <property type="evidence" value="ECO:0007669"/>
    <property type="project" value="UniProtKB-UniRule"/>
</dbReference>
<dbReference type="GO" id="GO:0070006">
    <property type="term" value="F:metalloaminopeptidase activity"/>
    <property type="evidence" value="ECO:0007669"/>
    <property type="project" value="UniProtKB-UniRule"/>
</dbReference>
<evidence type="ECO:0000256" key="1">
    <source>
        <dbReference type="ARBA" id="ARBA00022438"/>
    </source>
</evidence>
<feature type="binding site" evidence="8">
    <location>
        <position position="220"/>
    </location>
    <ligand>
        <name>Zn(2+)</name>
        <dbReference type="ChEBI" id="CHEBI:29105"/>
        <label>3</label>
    </ligand>
</feature>
<dbReference type="PROSITE" id="PS52013">
    <property type="entry name" value="ZF_C6H2"/>
    <property type="match status" value="1"/>
</dbReference>
<dbReference type="InterPro" id="IPR001714">
    <property type="entry name" value="Pept_M24_MAP"/>
</dbReference>
<comment type="subcellular location">
    <subcellularLocation>
        <location evidence="8">Cytoplasm</location>
    </subcellularLocation>
</comment>
<dbReference type="InterPro" id="IPR002467">
    <property type="entry name" value="Pept_M24A_MAP1"/>
</dbReference>
<dbReference type="InterPro" id="IPR036005">
    <property type="entry name" value="Creatinase/aminopeptidase-like"/>
</dbReference>
<comment type="cofactor">
    <cofactor evidence="8">
        <name>Zn(2+)</name>
        <dbReference type="ChEBI" id="CHEBI:29105"/>
    </cofactor>
    <cofactor evidence="8">
        <name>Co(2+)</name>
        <dbReference type="ChEBI" id="CHEBI:48828"/>
    </cofactor>
    <cofactor evidence="8">
        <name>Mn(2+)</name>
        <dbReference type="ChEBI" id="CHEBI:29035"/>
    </cofactor>
    <cofactor evidence="8">
        <name>Fe(2+)</name>
        <dbReference type="ChEBI" id="CHEBI:29033"/>
    </cofactor>
    <text evidence="8">Binds 2 divalent metal cations per subunit. Has a high-affinity and a low affinity metal-binding site. The true nature of the physiological cofactor is under debate. The enzyme is active with zinc, cobalt, manganese or divalent iron ions. Has high activity with zinc; zinc cofactor is transferred into the active site region by the ZNG1 zinc chaperone.</text>
</comment>
<keyword evidence="2 8" id="KW-0963">Cytoplasm</keyword>
<evidence type="ECO:0000313" key="12">
    <source>
        <dbReference type="EMBL" id="KAG0000542.1"/>
    </source>
</evidence>
<dbReference type="Pfam" id="PF00557">
    <property type="entry name" value="Peptidase_M24"/>
    <property type="match status" value="1"/>
</dbReference>
<dbReference type="NCBIfam" id="TIGR00500">
    <property type="entry name" value="met_pdase_I"/>
    <property type="match status" value="1"/>
</dbReference>
<evidence type="ECO:0000259" key="11">
    <source>
        <dbReference type="PROSITE" id="PS52013"/>
    </source>
</evidence>
<evidence type="ECO:0000256" key="10">
    <source>
        <dbReference type="RuleBase" id="RU003653"/>
    </source>
</evidence>
<dbReference type="GO" id="GO:0006508">
    <property type="term" value="P:proteolysis"/>
    <property type="evidence" value="ECO:0007669"/>
    <property type="project" value="UniProtKB-KW"/>
</dbReference>
<dbReference type="SUPFAM" id="SSF55920">
    <property type="entry name" value="Creatinase/aminopeptidase"/>
    <property type="match status" value="1"/>
</dbReference>
<dbReference type="AlphaFoldDB" id="A0A9P6MHM9"/>
<keyword evidence="6 8" id="KW-0378">Hydrolase</keyword>
<dbReference type="InterPro" id="IPR000994">
    <property type="entry name" value="Pept_M24"/>
</dbReference>
<dbReference type="Gene3D" id="6.10.140.2220">
    <property type="match status" value="1"/>
</dbReference>
<keyword evidence="13" id="KW-1185">Reference proteome</keyword>
<dbReference type="Pfam" id="PF15801">
    <property type="entry name" value="zf-C6H2"/>
    <property type="match status" value="1"/>
</dbReference>
<name>A0A9P6MHM9_9FUNG</name>